<dbReference type="Proteomes" id="UP000799536">
    <property type="component" value="Unassembled WGS sequence"/>
</dbReference>
<accession>A0A9P4JE08</accession>
<dbReference type="AlphaFoldDB" id="A0A9P4JE08"/>
<keyword evidence="2" id="KW-1185">Reference proteome</keyword>
<evidence type="ECO:0000313" key="2">
    <source>
        <dbReference type="Proteomes" id="UP000799536"/>
    </source>
</evidence>
<evidence type="ECO:0000313" key="1">
    <source>
        <dbReference type="EMBL" id="KAF2196106.1"/>
    </source>
</evidence>
<comment type="caution">
    <text evidence="1">The sequence shown here is derived from an EMBL/GenBank/DDBJ whole genome shotgun (WGS) entry which is preliminary data.</text>
</comment>
<dbReference type="EMBL" id="ML994481">
    <property type="protein sequence ID" value="KAF2196106.1"/>
    <property type="molecule type" value="Genomic_DNA"/>
</dbReference>
<protein>
    <submittedName>
        <fullName evidence="1">Uncharacterized protein</fullName>
    </submittedName>
</protein>
<gene>
    <name evidence="1" type="ORF">GQ43DRAFT_476620</name>
</gene>
<name>A0A9P4JE08_9PLEO</name>
<proteinExistence type="predicted"/>
<reference evidence="1" key="1">
    <citation type="journal article" date="2020" name="Stud. Mycol.">
        <title>101 Dothideomycetes genomes: a test case for predicting lifestyles and emergence of pathogens.</title>
        <authorList>
            <person name="Haridas S."/>
            <person name="Albert R."/>
            <person name="Binder M."/>
            <person name="Bloem J."/>
            <person name="Labutti K."/>
            <person name="Salamov A."/>
            <person name="Andreopoulos B."/>
            <person name="Baker S."/>
            <person name="Barry K."/>
            <person name="Bills G."/>
            <person name="Bluhm B."/>
            <person name="Cannon C."/>
            <person name="Castanera R."/>
            <person name="Culley D."/>
            <person name="Daum C."/>
            <person name="Ezra D."/>
            <person name="Gonzalez J."/>
            <person name="Henrissat B."/>
            <person name="Kuo A."/>
            <person name="Liang C."/>
            <person name="Lipzen A."/>
            <person name="Lutzoni F."/>
            <person name="Magnuson J."/>
            <person name="Mondo S."/>
            <person name="Nolan M."/>
            <person name="Ohm R."/>
            <person name="Pangilinan J."/>
            <person name="Park H.-J."/>
            <person name="Ramirez L."/>
            <person name="Alfaro M."/>
            <person name="Sun H."/>
            <person name="Tritt A."/>
            <person name="Yoshinaga Y."/>
            <person name="Zwiers L.-H."/>
            <person name="Turgeon B."/>
            <person name="Goodwin S."/>
            <person name="Spatafora J."/>
            <person name="Crous P."/>
            <person name="Grigoriev I."/>
        </authorList>
    </citation>
    <scope>NUCLEOTIDE SEQUENCE</scope>
    <source>
        <strain evidence="1">ATCC 74209</strain>
    </source>
</reference>
<sequence>MRMQANRSYLDVFEEILSETALKGLKHLQIEIPAAGRLPNTNFFALHTELESLIIGVTDSDGRLMPFESAALQVVAKNCPMLGMLGLTLPPMEQAGNLRGPFRDRNISTPLIMGVAEATPPIHSPAWVQHCPQRADYGPCYVDQSICAEDCHTLDIRSGAGSNPSKTMSVGVHLGTYYYRF</sequence>
<dbReference type="OrthoDB" id="10548109at2759"/>
<organism evidence="1 2">
    <name type="scientific">Delitschia confertaspora ATCC 74209</name>
    <dbReference type="NCBI Taxonomy" id="1513339"/>
    <lineage>
        <taxon>Eukaryota</taxon>
        <taxon>Fungi</taxon>
        <taxon>Dikarya</taxon>
        <taxon>Ascomycota</taxon>
        <taxon>Pezizomycotina</taxon>
        <taxon>Dothideomycetes</taxon>
        <taxon>Pleosporomycetidae</taxon>
        <taxon>Pleosporales</taxon>
        <taxon>Delitschiaceae</taxon>
        <taxon>Delitschia</taxon>
    </lineage>
</organism>